<dbReference type="SUPFAM" id="SSF54593">
    <property type="entry name" value="Glyoxalase/Bleomycin resistance protein/Dihydroxybiphenyl dioxygenase"/>
    <property type="match status" value="1"/>
</dbReference>
<dbReference type="Proteomes" id="UP000198693">
    <property type="component" value="Unassembled WGS sequence"/>
</dbReference>
<accession>A0A1I7HAA7</accession>
<name>A0A1I7HAA7_9GAMM</name>
<dbReference type="EMBL" id="FPBP01000004">
    <property type="protein sequence ID" value="SFU57617.1"/>
    <property type="molecule type" value="Genomic_DNA"/>
</dbReference>
<dbReference type="InterPro" id="IPR029068">
    <property type="entry name" value="Glyas_Bleomycin-R_OHBP_Dase"/>
</dbReference>
<dbReference type="RefSeq" id="WP_245784205.1">
    <property type="nucleotide sequence ID" value="NZ_FPBP01000004.1"/>
</dbReference>
<dbReference type="AlphaFoldDB" id="A0A1I7HAA7"/>
<reference evidence="3" key="1">
    <citation type="submission" date="2016-10" db="EMBL/GenBank/DDBJ databases">
        <authorList>
            <person name="Varghese N."/>
            <person name="Submissions S."/>
        </authorList>
    </citation>
    <scope>NUCLEOTIDE SEQUENCE [LARGE SCALE GENOMIC DNA]</scope>
    <source>
        <strain evidence="3">CGMCC 1.6981</strain>
    </source>
</reference>
<dbReference type="PANTHER" id="PTHR36503:SF1">
    <property type="entry name" value="BLR2520 PROTEIN"/>
    <property type="match status" value="1"/>
</dbReference>
<proteinExistence type="predicted"/>
<evidence type="ECO:0000313" key="3">
    <source>
        <dbReference type="Proteomes" id="UP000198693"/>
    </source>
</evidence>
<sequence length="150" mass="16071">MAQWLEDAAMEQRMSLVTLGVGDLARARRFYEAGLGWQVGLAVDDEVVFFQLNGLILSLYPRDALARDAGVEDMGSGFAGFALAHNVGSEPEVDAVLSEAQRAGGRIVKPASRAEWGGYSGYFTDPDGHLWEVAHNPGFPIDAEGNTSLG</sequence>
<dbReference type="PROSITE" id="PS51819">
    <property type="entry name" value="VOC"/>
    <property type="match status" value="1"/>
</dbReference>
<dbReference type="CDD" id="cd07251">
    <property type="entry name" value="VOC_like"/>
    <property type="match status" value="1"/>
</dbReference>
<evidence type="ECO:0000259" key="1">
    <source>
        <dbReference type="PROSITE" id="PS51819"/>
    </source>
</evidence>
<dbReference type="PANTHER" id="PTHR36503">
    <property type="entry name" value="BLR2520 PROTEIN"/>
    <property type="match status" value="1"/>
</dbReference>
<gene>
    <name evidence="2" type="ORF">SAMN04487955_10493</name>
</gene>
<dbReference type="InterPro" id="IPR004360">
    <property type="entry name" value="Glyas_Fos-R_dOase_dom"/>
</dbReference>
<keyword evidence="3" id="KW-1185">Reference proteome</keyword>
<dbReference type="Gene3D" id="3.10.180.10">
    <property type="entry name" value="2,3-Dihydroxybiphenyl 1,2-Dioxygenase, domain 1"/>
    <property type="match status" value="1"/>
</dbReference>
<organism evidence="2 3">
    <name type="scientific">Halomonas korlensis</name>
    <dbReference type="NCBI Taxonomy" id="463301"/>
    <lineage>
        <taxon>Bacteria</taxon>
        <taxon>Pseudomonadati</taxon>
        <taxon>Pseudomonadota</taxon>
        <taxon>Gammaproteobacteria</taxon>
        <taxon>Oceanospirillales</taxon>
        <taxon>Halomonadaceae</taxon>
        <taxon>Halomonas</taxon>
    </lineage>
</organism>
<dbReference type="STRING" id="463301.SAMN04487955_10493"/>
<evidence type="ECO:0000313" key="2">
    <source>
        <dbReference type="EMBL" id="SFU57617.1"/>
    </source>
</evidence>
<dbReference type="Pfam" id="PF00903">
    <property type="entry name" value="Glyoxalase"/>
    <property type="match status" value="1"/>
</dbReference>
<protein>
    <recommendedName>
        <fullName evidence="1">VOC domain-containing protein</fullName>
    </recommendedName>
</protein>
<dbReference type="InterPro" id="IPR037523">
    <property type="entry name" value="VOC_core"/>
</dbReference>
<feature type="domain" description="VOC" evidence="1">
    <location>
        <begin position="13"/>
        <end position="136"/>
    </location>
</feature>